<evidence type="ECO:0000313" key="3">
    <source>
        <dbReference type="EMBL" id="CAF0921230.1"/>
    </source>
</evidence>
<protein>
    <recommendedName>
        <fullName evidence="6">F-box domain-containing protein</fullName>
    </recommendedName>
</protein>
<reference evidence="1" key="1">
    <citation type="submission" date="2021-02" db="EMBL/GenBank/DDBJ databases">
        <authorList>
            <person name="Nowell W R."/>
        </authorList>
    </citation>
    <scope>NUCLEOTIDE SEQUENCE</scope>
</reference>
<evidence type="ECO:0000313" key="2">
    <source>
        <dbReference type="EMBL" id="CAF0848308.1"/>
    </source>
</evidence>
<dbReference type="SUPFAM" id="SSF52047">
    <property type="entry name" value="RNI-like"/>
    <property type="match status" value="1"/>
</dbReference>
<dbReference type="AlphaFoldDB" id="A0A813TBJ0"/>
<keyword evidence="4" id="KW-1185">Reference proteome</keyword>
<name>A0A813TBJ0_9BILA</name>
<dbReference type="EMBL" id="CAJNOM010000049">
    <property type="protein sequence ID" value="CAF0921230.1"/>
    <property type="molecule type" value="Genomic_DNA"/>
</dbReference>
<dbReference type="OrthoDB" id="9988614at2759"/>
<dbReference type="EMBL" id="CAJNOM010000028">
    <property type="protein sequence ID" value="CAF0848308.1"/>
    <property type="molecule type" value="Genomic_DNA"/>
</dbReference>
<dbReference type="EMBL" id="CAJNOI010000014">
    <property type="protein sequence ID" value="CAF0807006.1"/>
    <property type="molecule type" value="Genomic_DNA"/>
</dbReference>
<evidence type="ECO:0000313" key="5">
    <source>
        <dbReference type="Proteomes" id="UP000663877"/>
    </source>
</evidence>
<proteinExistence type="predicted"/>
<sequence length="563" mass="67675">MAKFEWLPNEILLESFKYLDDVQLFCAYYSLNFRFDTLLSIHFQSYHFDFRSISKQKFHLICQQHLPYIIEQVKSLYLSNDDETPNLPEIFYSYNFTLNKFSYLQYLSIDSIHCLSTLNRITFECRTIPYLTHLYLIKCDFKDQTKFSSLIENIWNLSKLILCQIDHRFPYELKFTNNSIISSTIKYLFVENFQFNSDDLRNLFQSTPSLEQFHASIIQHNEYEQFHINSSSICSLNISFRKPFDSMLNFFKNFSNLNRLTIKTHYLYLNGNEWKKIIKNYLSKLEIFQLKMDLKFSHPKHIEEQLNELLNSFRTSFWIKEHQWFVQCDWFLLGITNYAVLYTLPYVFQEFILTNKQWSKSTLIDNDQYQIYDHITNLIIMNVGTIPYFRNVQHLKINLPLTNHFWSSIRSFDRLISLEIIFFQGCFSIPLQILLDQSPRLHSLCFGNFSDLEILTKLTSKSIVRLDFLKKNTYKKYFTNTQCSLLIRSPLGYQCKNLLIYLENRMNIIQLIKNMNNLQSIICQCKDDKLNDEFVQWLHRHLPSTYSISRDLNQLSNIRIWID</sequence>
<evidence type="ECO:0000313" key="4">
    <source>
        <dbReference type="Proteomes" id="UP000663832"/>
    </source>
</evidence>
<evidence type="ECO:0000313" key="1">
    <source>
        <dbReference type="EMBL" id="CAF0807006.1"/>
    </source>
</evidence>
<organism evidence="1 5">
    <name type="scientific">Adineta steineri</name>
    <dbReference type="NCBI Taxonomy" id="433720"/>
    <lineage>
        <taxon>Eukaryota</taxon>
        <taxon>Metazoa</taxon>
        <taxon>Spiralia</taxon>
        <taxon>Gnathifera</taxon>
        <taxon>Rotifera</taxon>
        <taxon>Eurotatoria</taxon>
        <taxon>Bdelloidea</taxon>
        <taxon>Adinetida</taxon>
        <taxon>Adinetidae</taxon>
        <taxon>Adineta</taxon>
    </lineage>
</organism>
<evidence type="ECO:0008006" key="6">
    <source>
        <dbReference type="Google" id="ProtNLM"/>
    </source>
</evidence>
<dbReference type="Proteomes" id="UP000663877">
    <property type="component" value="Unassembled WGS sequence"/>
</dbReference>
<accession>A0A813TBJ0</accession>
<gene>
    <name evidence="1" type="ORF">BJG266_LOCUS5523</name>
    <name evidence="3" type="ORF">QVE165_LOCUS10553</name>
    <name evidence="2" type="ORF">QVE165_LOCUS6696</name>
</gene>
<dbReference type="Proteomes" id="UP000663832">
    <property type="component" value="Unassembled WGS sequence"/>
</dbReference>
<comment type="caution">
    <text evidence="1">The sequence shown here is derived from an EMBL/GenBank/DDBJ whole genome shotgun (WGS) entry which is preliminary data.</text>
</comment>